<evidence type="ECO:0000313" key="2">
    <source>
        <dbReference type="WBParaSite" id="Csp11.Scaffold630.g21342.t1"/>
    </source>
</evidence>
<dbReference type="WBParaSite" id="Csp11.Scaffold630.g21342.t1">
    <property type="protein sequence ID" value="Csp11.Scaffold630.g21342.t1"/>
    <property type="gene ID" value="Csp11.Scaffold630.g21342"/>
</dbReference>
<sequence length="253" mass="28886">MSFLKRKELYAKCPAIRNQEERIGYKLNKLSISQRSTQSEIYVDNFKIEINDCPENKTKKSGITIQHLYLSMSPICILKCDEPIRVINLIMYLFSELPEDSGKSSWVKTTVPVKHLETKRVSQDDTMKAARSVLIPENGEIDGKILSEWQANKITINTPFPLEEVVTYCTGIAESGRPTGFYCVTFFKNANIDSRTIDWMAEMLNARETMWNGRKCFTIPLNNASELNVHGNLVNRSNRLIIEVNARGTAIDR</sequence>
<reference evidence="2" key="1">
    <citation type="submission" date="2016-11" db="UniProtKB">
        <authorList>
            <consortium name="WormBaseParasite"/>
        </authorList>
    </citation>
    <scope>IDENTIFICATION</scope>
</reference>
<dbReference type="Proteomes" id="UP000095282">
    <property type="component" value="Unplaced"/>
</dbReference>
<accession>A0A1I7V122</accession>
<dbReference type="AlphaFoldDB" id="A0A1I7V122"/>
<organism evidence="1 2">
    <name type="scientific">Caenorhabditis tropicalis</name>
    <dbReference type="NCBI Taxonomy" id="1561998"/>
    <lineage>
        <taxon>Eukaryota</taxon>
        <taxon>Metazoa</taxon>
        <taxon>Ecdysozoa</taxon>
        <taxon>Nematoda</taxon>
        <taxon>Chromadorea</taxon>
        <taxon>Rhabditida</taxon>
        <taxon>Rhabditina</taxon>
        <taxon>Rhabditomorpha</taxon>
        <taxon>Rhabditoidea</taxon>
        <taxon>Rhabditidae</taxon>
        <taxon>Peloderinae</taxon>
        <taxon>Caenorhabditis</taxon>
    </lineage>
</organism>
<protein>
    <submittedName>
        <fullName evidence="2">MATH domain-containing protein</fullName>
    </submittedName>
</protein>
<keyword evidence="1" id="KW-1185">Reference proteome</keyword>
<evidence type="ECO:0000313" key="1">
    <source>
        <dbReference type="Proteomes" id="UP000095282"/>
    </source>
</evidence>
<name>A0A1I7V122_9PELO</name>
<dbReference type="eggNOG" id="ENOG502TJVU">
    <property type="taxonomic scope" value="Eukaryota"/>
</dbReference>
<proteinExistence type="predicted"/>